<dbReference type="GO" id="GO:0090729">
    <property type="term" value="F:toxin activity"/>
    <property type="evidence" value="ECO:0007669"/>
    <property type="project" value="UniProtKB-KW"/>
</dbReference>
<evidence type="ECO:0000313" key="7">
    <source>
        <dbReference type="EMBL" id="CBJ92948.1"/>
    </source>
</evidence>
<evidence type="ECO:0000313" key="8">
    <source>
        <dbReference type="Proteomes" id="UP000008075"/>
    </source>
</evidence>
<organism evidence="7 8">
    <name type="scientific">Xenorhabdus nematophila (strain ATCC 19061 / DSM 3370 / CCUG 14189 / LMG 1036 / NCIMB 9965 / AN6)</name>
    <dbReference type="NCBI Taxonomy" id="406817"/>
    <lineage>
        <taxon>Bacteria</taxon>
        <taxon>Pseudomonadati</taxon>
        <taxon>Pseudomonadota</taxon>
        <taxon>Gammaproteobacteria</taxon>
        <taxon>Enterobacterales</taxon>
        <taxon>Morganellaceae</taxon>
        <taxon>Xenorhabdus</taxon>
    </lineage>
</organism>
<comment type="similarity">
    <text evidence="1">Belongs to the delta endotoxin family.</text>
</comment>
<dbReference type="InterPro" id="IPR005639">
    <property type="entry name" value="Pest_crys_dom_I"/>
</dbReference>
<dbReference type="InterPro" id="IPR005638">
    <property type="entry name" value="Pest_crys_dom-III"/>
</dbReference>
<geneLocation type="plasmid" evidence="7 8">
    <name>XNC1_p</name>
</geneLocation>
<evidence type="ECO:0008006" key="9">
    <source>
        <dbReference type="Google" id="ProtNLM"/>
    </source>
</evidence>
<dbReference type="RefSeq" id="WP_013141600.1">
    <property type="nucleotide sequence ID" value="NC_014170.1"/>
</dbReference>
<dbReference type="Gene3D" id="1.20.190.10">
    <property type="entry name" value="Pesticidal crystal protein, N-terminal domain"/>
    <property type="match status" value="1"/>
</dbReference>
<dbReference type="Pfam" id="PF03945">
    <property type="entry name" value="Endotoxin_N"/>
    <property type="match status" value="1"/>
</dbReference>
<evidence type="ECO:0000256" key="1">
    <source>
        <dbReference type="ARBA" id="ARBA00007819"/>
    </source>
</evidence>
<evidence type="ECO:0000259" key="5">
    <source>
        <dbReference type="Pfam" id="PF03944"/>
    </source>
</evidence>
<gene>
    <name evidence="7" type="ORF">XNC1_p0080</name>
</gene>
<dbReference type="AlphaFoldDB" id="D3VLZ6"/>
<dbReference type="GO" id="GO:0001907">
    <property type="term" value="P:symbiont-mediated killing of host cell"/>
    <property type="evidence" value="ECO:0007669"/>
    <property type="project" value="InterPro"/>
</dbReference>
<dbReference type="SUPFAM" id="SSF56849">
    <property type="entry name" value="delta-Endotoxin (insectocide), N-terminal domain"/>
    <property type="match status" value="1"/>
</dbReference>
<dbReference type="KEGG" id="xne:XNC1_p0080"/>
<evidence type="ECO:0000256" key="4">
    <source>
        <dbReference type="ARBA" id="ARBA00023026"/>
    </source>
</evidence>
<keyword evidence="4" id="KW-0843">Virulence</keyword>
<sequence>MNDDYAEKNISPISIETPEDLHIAITAITGIAVAITGPFFPLTSAIIATSLAIFPVLFKPENKVDVFDTISNSINSLIDQKIDQAIYDNSKQHLIGIANLFEGFSKELKEWEENKTIGTETIRREIYYLDNELTSSMPLFQHPKQRGSLLPLFANAAYRHITLLYTAITYYDELNFNDNIEPSSRVTKNHFIEKIKKLIKEYSDYSCEVYNKELNKITYNDKKTWIDLNEYRNICTSSVHAYIMMLDFFNPEIYPLDRLVDKRGYYRVIQNVVKDTDFDRSLSTRQFDKDISNHYAVGKLYSIEFGKIDRLYIDPYTVRGLVYTLSTLKQFNDITISIGNKLNNVHNSEKIYFYNKELTGVKGIYPLYKQHNSLITPTVCLQEMTFKDGDLPTTGNEIHLLFVRDPKDYKLKFKEFKLGRYLNVSDYLDVKDELEYLKDIPQLLFMKTLTGGDGSIRNKYNTINIFGWRFKYFIDFKPSTNAFNLNEMKTQIYYSITSSKYNKDNEIHPLDRDSIISNLGFSQGAVVRIRKDERIIFLLAKSDLEPNRWIFPGDYKIRLWHIKVKNAKVNISISQTDGKGNVDCHSINMELNNHDMKDDIEDEYIYSDLCFKQTDNHHDFVIKDNIYQINILIKNISTNKVIIDRIELIPVFTSP</sequence>
<dbReference type="EMBL" id="FN667743">
    <property type="protein sequence ID" value="CBJ92948.1"/>
    <property type="molecule type" value="Genomic_DNA"/>
</dbReference>
<evidence type="ECO:0000256" key="3">
    <source>
        <dbReference type="ARBA" id="ARBA00022969"/>
    </source>
</evidence>
<name>D3VLZ6_XENNA</name>
<dbReference type="GeneID" id="24901751"/>
<proteinExistence type="inferred from homology"/>
<dbReference type="Pfam" id="PF03944">
    <property type="entry name" value="Endotoxin_C"/>
    <property type="match status" value="1"/>
</dbReference>
<dbReference type="InterPro" id="IPR036716">
    <property type="entry name" value="Pest_crys_N_sf"/>
</dbReference>
<keyword evidence="2" id="KW-0800">Toxin</keyword>
<keyword evidence="8" id="KW-1185">Reference proteome</keyword>
<dbReference type="GO" id="GO:0030435">
    <property type="term" value="P:sporulation resulting in formation of a cellular spore"/>
    <property type="evidence" value="ECO:0007669"/>
    <property type="project" value="UniProtKB-KW"/>
</dbReference>
<dbReference type="HOGENOM" id="CLU_418524_0_0_6"/>
<protein>
    <recommendedName>
        <fullName evidence="9">Pesticidal crystal protein N-terminal domain-containing protein</fullName>
    </recommendedName>
</protein>
<keyword evidence="3" id="KW-0749">Sporulation</keyword>
<feature type="domain" description="Pesticidal crystal protein" evidence="6">
    <location>
        <begin position="53"/>
        <end position="245"/>
    </location>
</feature>
<reference evidence="7 8" key="1">
    <citation type="journal article" date="2011" name="PLoS ONE">
        <title>The entomopathogenic bacterial endosymbionts xenorhabdus and photorhabdus: convergent lifestyles from divergent genomes.</title>
        <authorList>
            <person name="Chaston J.M."/>
            <person name="Suen G."/>
            <person name="Tucker S.L."/>
            <person name="Andersen A.W."/>
            <person name="Bhasin A."/>
            <person name="Bode E."/>
            <person name="Bode H.B."/>
            <person name="Brachmann A.O."/>
            <person name="Cowles C.E."/>
            <person name="Cowles K.N."/>
            <person name="Darby C."/>
            <person name="de Leon L."/>
            <person name="Drace K."/>
            <person name="Du Z."/>
            <person name="Givaudan A."/>
            <person name="Herbert Tran E.E."/>
            <person name="Jewell K.A."/>
            <person name="Knack J.J."/>
            <person name="Krasomil-Osterfeld K.C."/>
            <person name="Kukor R."/>
            <person name="Lanois A."/>
            <person name="Latreille P."/>
            <person name="Leimgruber N.K."/>
            <person name="Lipke C.M."/>
            <person name="Liu R."/>
            <person name="Lu X."/>
            <person name="Martens E.C."/>
            <person name="Marri P.R."/>
            <person name="Medigue C."/>
            <person name="Menard M.L."/>
            <person name="Miller N.M."/>
            <person name="Morales-Soto N."/>
            <person name="Norton S."/>
            <person name="Ogier J.C."/>
            <person name="Orchard S.S."/>
            <person name="Park D."/>
            <person name="Park Y."/>
            <person name="Qurollo B.A."/>
            <person name="Sugar D.R."/>
            <person name="Richards G.R."/>
            <person name="Rouy Z."/>
            <person name="Slominski B."/>
            <person name="Slominski K."/>
            <person name="Snyder H."/>
            <person name="Tjaden B.C."/>
            <person name="van der Hoeven R."/>
            <person name="Welch R.D."/>
            <person name="Wheeler C."/>
            <person name="Xiang B."/>
            <person name="Barbazuk B."/>
            <person name="Gaudriault S."/>
            <person name="Goodner B."/>
            <person name="Slater S.C."/>
            <person name="Forst S."/>
            <person name="Goldman B.S."/>
            <person name="Goodrich-Blair H."/>
        </authorList>
    </citation>
    <scope>NUCLEOTIDE SEQUENCE [LARGE SCALE GENOMIC DNA]</scope>
    <source>
        <strain evidence="8">ATCC 19061 / DSM 3370 / CCUG 14189 / LMG 1036 / NCIMB 9965 / AN6</strain>
    </source>
</reference>
<feature type="domain" description="Pesticidal crystal protein" evidence="5">
    <location>
        <begin position="511"/>
        <end position="651"/>
    </location>
</feature>
<keyword evidence="7" id="KW-0614">Plasmid</keyword>
<dbReference type="Proteomes" id="UP000008075">
    <property type="component" value="Plasmid XNC1_p"/>
</dbReference>
<accession>D3VLZ6</accession>
<evidence type="ECO:0000256" key="2">
    <source>
        <dbReference type="ARBA" id="ARBA00022656"/>
    </source>
</evidence>
<dbReference type="Gene3D" id="2.60.120.260">
    <property type="entry name" value="Galactose-binding domain-like"/>
    <property type="match status" value="1"/>
</dbReference>
<evidence type="ECO:0000259" key="6">
    <source>
        <dbReference type="Pfam" id="PF03945"/>
    </source>
</evidence>